<dbReference type="GO" id="GO:0051213">
    <property type="term" value="F:dioxygenase activity"/>
    <property type="evidence" value="ECO:0007669"/>
    <property type="project" value="UniProtKB-KW"/>
</dbReference>
<reference evidence="1 2" key="1">
    <citation type="submission" date="2021-02" db="EMBL/GenBank/DDBJ databases">
        <title>Brevundimonas sp. CS1 genome sequence.</title>
        <authorList>
            <person name="Lee K."/>
            <person name="Choi Y.-J."/>
            <person name="Son H.-R."/>
        </authorList>
    </citation>
    <scope>NUCLEOTIDE SEQUENCE [LARGE SCALE GENOMIC DNA]</scope>
    <source>
        <strain evidence="1 2">CS1</strain>
    </source>
</reference>
<keyword evidence="2" id="KW-1185">Reference proteome</keyword>
<dbReference type="EMBL" id="CP070968">
    <property type="protein sequence ID" value="QSF54663.1"/>
    <property type="molecule type" value="Genomic_DNA"/>
</dbReference>
<keyword evidence="1" id="KW-0223">Dioxygenase</keyword>
<keyword evidence="1" id="KW-0560">Oxidoreductase</keyword>
<dbReference type="RefSeq" id="WP_205682104.1">
    <property type="nucleotide sequence ID" value="NZ_CP070968.1"/>
</dbReference>
<protein>
    <submittedName>
        <fullName evidence="1">Phytanoyl-CoA dioxygenase family protein</fullName>
    </submittedName>
</protein>
<dbReference type="Gene3D" id="2.60.120.620">
    <property type="entry name" value="q2cbj1_9rhob like domain"/>
    <property type="match status" value="1"/>
</dbReference>
<organism evidence="1 2">
    <name type="scientific">Brevundimonas fontaquae</name>
    <dbReference type="NCBI Taxonomy" id="2813778"/>
    <lineage>
        <taxon>Bacteria</taxon>
        <taxon>Pseudomonadati</taxon>
        <taxon>Pseudomonadota</taxon>
        <taxon>Alphaproteobacteria</taxon>
        <taxon>Caulobacterales</taxon>
        <taxon>Caulobacteraceae</taxon>
        <taxon>Brevundimonas</taxon>
    </lineage>
</organism>
<evidence type="ECO:0000313" key="1">
    <source>
        <dbReference type="EMBL" id="QSF54663.1"/>
    </source>
</evidence>
<dbReference type="SUPFAM" id="SSF51197">
    <property type="entry name" value="Clavaminate synthase-like"/>
    <property type="match status" value="1"/>
</dbReference>
<name>A0ABX7LPC0_9CAUL</name>
<accession>A0ABX7LPC0</accession>
<dbReference type="Pfam" id="PF05721">
    <property type="entry name" value="PhyH"/>
    <property type="match status" value="1"/>
</dbReference>
<dbReference type="InterPro" id="IPR008775">
    <property type="entry name" value="Phytyl_CoA_dOase-like"/>
</dbReference>
<sequence length="224" mass="24558">MTVDHAAFQNLGAHRFHGAVSDDLETLFTILADLPSDRAGVRLRGIDRLSRYLAPDGRIGAVAAEVLGDASRPVRAILFDKTAETNWSLDWHQDRTICVERRVAVDGYGPWSMKAGMQHVAPPFDLLARMVTVRVHLDDVSVENAPLLIAPGSHRYGRVAIGDVPDLVRQCGVHACLAEAGDIWLYATPILHASDAAARPTRRRVLQIDYAAEELPGDLEWLGV</sequence>
<evidence type="ECO:0000313" key="2">
    <source>
        <dbReference type="Proteomes" id="UP000662957"/>
    </source>
</evidence>
<dbReference type="Proteomes" id="UP000662957">
    <property type="component" value="Chromosome"/>
</dbReference>
<proteinExistence type="predicted"/>
<gene>
    <name evidence="1" type="ORF">JX001_02205</name>
</gene>